<dbReference type="RefSeq" id="XP_028872937.1">
    <property type="nucleotide sequence ID" value="XM_029017986.1"/>
</dbReference>
<dbReference type="GeneID" id="39977765"/>
<dbReference type="EMBL" id="LRBP01000039">
    <property type="protein sequence ID" value="OII70829.1"/>
    <property type="molecule type" value="Genomic_DNA"/>
</dbReference>
<feature type="signal peptide" evidence="1">
    <location>
        <begin position="1"/>
        <end position="19"/>
    </location>
</feature>
<protein>
    <recommendedName>
        <fullName evidence="4">Secreted protein</fullName>
    </recommendedName>
</protein>
<accession>A0A1J4MD91</accession>
<comment type="caution">
    <text evidence="2">The sequence shown here is derived from an EMBL/GenBank/DDBJ whole genome shotgun (WGS) entry which is preliminary data.</text>
</comment>
<evidence type="ECO:0000313" key="3">
    <source>
        <dbReference type="Proteomes" id="UP000186176"/>
    </source>
</evidence>
<dbReference type="VEuPathDB" id="CryptoDB:cubi_00974"/>
<dbReference type="AlphaFoldDB" id="A0A1J4MD91"/>
<sequence length="276" mass="32704">MRCKYVIFVLILLFVIVNAFMLQKREGVDLGLKKSLIQNAKASKFECNVAMECINIFRYYYFFVAMVYEIVSTSNCMSRNSDNEFRMLLSQKLSELNYYRNYFAEYAMNKGENAALFVVIHEFPKRKESFLDVCSQIKYIDAKELYSIELRVISNYLAALLELKNYIHTDTNILSDSFLLLNQKREVIRIINKAIEIISFTQKEIQNIKESSFQPKSIYELSSIPQKLQIIKIYRHYLKVRISHVVKLRQYIKSDKSKLFIMLEELENSNNMPPRY</sequence>
<evidence type="ECO:0000256" key="1">
    <source>
        <dbReference type="SAM" id="SignalP"/>
    </source>
</evidence>
<organism evidence="2 3">
    <name type="scientific">Cryptosporidium ubiquitum</name>
    <dbReference type="NCBI Taxonomy" id="857276"/>
    <lineage>
        <taxon>Eukaryota</taxon>
        <taxon>Sar</taxon>
        <taxon>Alveolata</taxon>
        <taxon>Apicomplexa</taxon>
        <taxon>Conoidasida</taxon>
        <taxon>Coccidia</taxon>
        <taxon>Eucoccidiorida</taxon>
        <taxon>Eimeriorina</taxon>
        <taxon>Cryptosporidiidae</taxon>
        <taxon>Cryptosporidium</taxon>
    </lineage>
</organism>
<keyword evidence="3" id="KW-1185">Reference proteome</keyword>
<keyword evidence="1" id="KW-0732">Signal</keyword>
<gene>
    <name evidence="2" type="ORF">cubi_00974</name>
</gene>
<feature type="chain" id="PRO_5012949880" description="Secreted protein" evidence="1">
    <location>
        <begin position="20"/>
        <end position="276"/>
    </location>
</feature>
<evidence type="ECO:0000313" key="2">
    <source>
        <dbReference type="EMBL" id="OII70829.1"/>
    </source>
</evidence>
<name>A0A1J4MD91_9CRYT</name>
<dbReference type="OrthoDB" id="340919at2759"/>
<proteinExistence type="predicted"/>
<reference evidence="2 3" key="1">
    <citation type="submission" date="2016-10" db="EMBL/GenBank/DDBJ databases">
        <title>Reductive evolution of mitochondrial metabolism and differential evolution of invasion-related proteins in Cryptosporidium.</title>
        <authorList>
            <person name="Liu S."/>
            <person name="Roellig D.M."/>
            <person name="Guo Y."/>
            <person name="Li N."/>
            <person name="Frace M.A."/>
            <person name="Tang K."/>
            <person name="Zhang L."/>
            <person name="Feng Y."/>
            <person name="Xiao L."/>
        </authorList>
    </citation>
    <scope>NUCLEOTIDE SEQUENCE [LARGE SCALE GENOMIC DNA]</scope>
    <source>
        <strain evidence="2">39726</strain>
    </source>
</reference>
<dbReference type="Proteomes" id="UP000186176">
    <property type="component" value="Unassembled WGS sequence"/>
</dbReference>
<evidence type="ECO:0008006" key="4">
    <source>
        <dbReference type="Google" id="ProtNLM"/>
    </source>
</evidence>